<dbReference type="SUPFAM" id="SSF52540">
    <property type="entry name" value="P-loop containing nucleoside triphosphate hydrolases"/>
    <property type="match status" value="1"/>
</dbReference>
<feature type="domain" description="CagE TrbE VirB component of type IV transporter system central" evidence="4">
    <location>
        <begin position="177"/>
        <end position="379"/>
    </location>
</feature>
<evidence type="ECO:0000256" key="2">
    <source>
        <dbReference type="ARBA" id="ARBA00022741"/>
    </source>
</evidence>
<dbReference type="GO" id="GO:0005524">
    <property type="term" value="F:ATP binding"/>
    <property type="evidence" value="ECO:0007669"/>
    <property type="project" value="UniProtKB-KW"/>
</dbReference>
<reference evidence="5 7" key="2">
    <citation type="submission" date="2020-08" db="EMBL/GenBank/DDBJ databases">
        <title>Genomic Encyclopedia of Type Strains, Phase III (KMG-III): the genomes of soil and plant-associated and newly described type strains.</title>
        <authorList>
            <person name="Whitman W."/>
        </authorList>
    </citation>
    <scope>NUCLEOTIDE SEQUENCE [LARGE SCALE GENOMIC DNA]</scope>
    <source>
        <strain evidence="5 7">CECT 8088</strain>
    </source>
</reference>
<dbReference type="Gene3D" id="1.10.8.730">
    <property type="match status" value="1"/>
</dbReference>
<evidence type="ECO:0000313" key="6">
    <source>
        <dbReference type="EMBL" id="NVN28965.1"/>
    </source>
</evidence>
<reference evidence="6 8" key="1">
    <citation type="submission" date="2020-06" db="EMBL/GenBank/DDBJ databases">
        <title>Description of novel acetic acid bacteria.</title>
        <authorList>
            <person name="Sombolestani A."/>
        </authorList>
    </citation>
    <scope>NUCLEOTIDE SEQUENCE [LARGE SCALE GENOMIC DNA]</scope>
    <source>
        <strain evidence="6 8">LMG 26838</strain>
    </source>
</reference>
<keyword evidence="2" id="KW-0547">Nucleotide-binding</keyword>
<organism evidence="5 7">
    <name type="scientific">Endobacter medicaginis</name>
    <dbReference type="NCBI Taxonomy" id="1181271"/>
    <lineage>
        <taxon>Bacteria</taxon>
        <taxon>Pseudomonadati</taxon>
        <taxon>Pseudomonadota</taxon>
        <taxon>Alphaproteobacteria</taxon>
        <taxon>Acetobacterales</taxon>
        <taxon>Acetobacteraceae</taxon>
        <taxon>Endobacter</taxon>
    </lineage>
</organism>
<dbReference type="PANTHER" id="PTHR30121:SF12">
    <property type="entry name" value="TYPE IV SECRETION SYSTEM PROTEIN CAGE"/>
    <property type="match status" value="1"/>
</dbReference>
<dbReference type="RefSeq" id="WP_176621699.1">
    <property type="nucleotide sequence ID" value="NZ_JABXXQ010000007.1"/>
</dbReference>
<dbReference type="Proteomes" id="UP000557688">
    <property type="component" value="Unassembled WGS sequence"/>
</dbReference>
<accession>A0A839V6T1</accession>
<proteinExistence type="inferred from homology"/>
<keyword evidence="3" id="KW-0067">ATP-binding</keyword>
<gene>
    <name evidence="5" type="ORF">FHR90_003093</name>
    <name evidence="6" type="ORF">HUK83_01200</name>
</gene>
<dbReference type="NCBIfam" id="TIGR00929">
    <property type="entry name" value="VirB4_CagE"/>
    <property type="match status" value="1"/>
</dbReference>
<sequence>MAGATMLKEASAETYLPYVGHIAPDVVLLKDGSVMAMGHLQGVPFELEEPVMRNARMRTINTILRNIADDNITISTYLVRHADIPELPETRFRSAFARDLDAAYRERVLSGRLFRNEFFLAVTVSPRNVLGKSGAALTRKLRRIKNGEASASPSDRRELEDVWHIVSSALSAYGVRRLGLRERGEVVFSEIGEALRMVMTGRFLPVPLVSGSLGASLYTDRVICGNRAFEIRAPDETYVGGVFSFREYPAKTRPGMLNSLLSAEFPLVLSQSFSFLTRAQADSVLTTKAAQMVSAGDKAASQIEGLEAAVDKLVSNEFVVGSHHLSLTVFAADLPQLGERAARARARLTDAGAVVVQEGIGIEAAYWAQLPGNFTWRTRPGAINSRNFAALSPFDNFPSGSRSGWWGPAIIRFRTDGATPYDYVSHVVDVGMTAIFGPIGSGKTTFMMYLLAAMEQSLSGRQGAVVFFDKDRGGELLVRATGGVYLELKRGQPSGLAPLRGLTDEPNSIDFLREWITGLIESDGKGSLPAEENRRLERGIRRQLSYPVEMRSLAGLREFLQHGPEDGAGARLERWCRGSALGWAFDGETDDVELSSSITGFDMTHLLDYEEVCAPAAAYLLHRIASVVDGRRFVMSCDEFRAYLLNPLFASVIDKFLLTVRKNNGMLILATQQPEHVLESKLGASLVAQCMTKILYPSPTADEKAYVEGLKCTQGEYRAVREDMLGLSRRFLLKREEGSVICEFDLSSMPEYVAVLSGRANTVRFGEKLRAELGDDPANWVGPFMQRYHEAKD</sequence>
<dbReference type="EMBL" id="JACHXV010000022">
    <property type="protein sequence ID" value="MBB3175239.1"/>
    <property type="molecule type" value="Genomic_DNA"/>
</dbReference>
<dbReference type="InterPro" id="IPR051162">
    <property type="entry name" value="T4SS_component"/>
</dbReference>
<protein>
    <submittedName>
        <fullName evidence="5">Type IV secretion system protein VirB4</fullName>
    </submittedName>
    <submittedName>
        <fullName evidence="6">VirB4 family type IV secretion/conjugal transfer ATPase</fullName>
    </submittedName>
</protein>
<dbReference type="PANTHER" id="PTHR30121">
    <property type="entry name" value="UNCHARACTERIZED PROTEIN YJGR-RELATED"/>
    <property type="match status" value="1"/>
</dbReference>
<evidence type="ECO:0000256" key="1">
    <source>
        <dbReference type="ARBA" id="ARBA00006512"/>
    </source>
</evidence>
<evidence type="ECO:0000256" key="3">
    <source>
        <dbReference type="ARBA" id="ARBA00022840"/>
    </source>
</evidence>
<evidence type="ECO:0000259" key="4">
    <source>
        <dbReference type="Pfam" id="PF03135"/>
    </source>
</evidence>
<dbReference type="Gene3D" id="3.40.50.300">
    <property type="entry name" value="P-loop containing nucleotide triphosphate hydrolases"/>
    <property type="match status" value="1"/>
</dbReference>
<keyword evidence="7" id="KW-1185">Reference proteome</keyword>
<comment type="similarity">
    <text evidence="1">Belongs to the TrbE/VirB4 family.</text>
</comment>
<evidence type="ECO:0000313" key="5">
    <source>
        <dbReference type="EMBL" id="MBB3175239.1"/>
    </source>
</evidence>
<comment type="caution">
    <text evidence="5">The sequence shown here is derived from an EMBL/GenBank/DDBJ whole genome shotgun (WGS) entry which is preliminary data.</text>
</comment>
<dbReference type="Proteomes" id="UP000565205">
    <property type="component" value="Unassembled WGS sequence"/>
</dbReference>
<evidence type="ECO:0000313" key="7">
    <source>
        <dbReference type="Proteomes" id="UP000557688"/>
    </source>
</evidence>
<name>A0A839V6T1_9PROT</name>
<dbReference type="InterPro" id="IPR004346">
    <property type="entry name" value="CagE_TrbE_VirB"/>
</dbReference>
<dbReference type="InterPro" id="IPR018145">
    <property type="entry name" value="CagE_TrbE_VirB_cntrl_dom"/>
</dbReference>
<evidence type="ECO:0000313" key="8">
    <source>
        <dbReference type="Proteomes" id="UP000565205"/>
    </source>
</evidence>
<dbReference type="AlphaFoldDB" id="A0A839V6T1"/>
<dbReference type="EMBL" id="JABXXQ010000007">
    <property type="protein sequence ID" value="NVN28965.1"/>
    <property type="molecule type" value="Genomic_DNA"/>
</dbReference>
<dbReference type="NCBIfam" id="NF010427">
    <property type="entry name" value="PRK13853.1"/>
    <property type="match status" value="1"/>
</dbReference>
<dbReference type="InterPro" id="IPR027417">
    <property type="entry name" value="P-loop_NTPase"/>
</dbReference>
<dbReference type="Pfam" id="PF03135">
    <property type="entry name" value="CagE_TrbE_VirB"/>
    <property type="match status" value="1"/>
</dbReference>